<dbReference type="Proteomes" id="UP001163846">
    <property type="component" value="Unassembled WGS sequence"/>
</dbReference>
<comment type="caution">
    <text evidence="2">The sequence shown here is derived from an EMBL/GenBank/DDBJ whole genome shotgun (WGS) entry which is preliminary data.</text>
</comment>
<keyword evidence="3" id="KW-1185">Reference proteome</keyword>
<accession>A0AA38P4V5</accession>
<evidence type="ECO:0000256" key="1">
    <source>
        <dbReference type="SAM" id="SignalP"/>
    </source>
</evidence>
<evidence type="ECO:0000313" key="3">
    <source>
        <dbReference type="Proteomes" id="UP001163846"/>
    </source>
</evidence>
<feature type="signal peptide" evidence="1">
    <location>
        <begin position="1"/>
        <end position="27"/>
    </location>
</feature>
<proteinExistence type="predicted"/>
<name>A0AA38P4V5_9AGAR</name>
<reference evidence="2" key="1">
    <citation type="submission" date="2022-08" db="EMBL/GenBank/DDBJ databases">
        <authorList>
            <consortium name="DOE Joint Genome Institute"/>
            <person name="Min B."/>
            <person name="Riley R."/>
            <person name="Sierra-Patev S."/>
            <person name="Naranjo-Ortiz M."/>
            <person name="Looney B."/>
            <person name="Konkel Z."/>
            <person name="Slot J.C."/>
            <person name="Sakamoto Y."/>
            <person name="Steenwyk J.L."/>
            <person name="Rokas A."/>
            <person name="Carro J."/>
            <person name="Camarero S."/>
            <person name="Ferreira P."/>
            <person name="Molpeceres G."/>
            <person name="Ruiz-Duenas F.J."/>
            <person name="Serrano A."/>
            <person name="Henrissat B."/>
            <person name="Drula E."/>
            <person name="Hughes K.W."/>
            <person name="Mata J.L."/>
            <person name="Ishikawa N.K."/>
            <person name="Vargas-Isla R."/>
            <person name="Ushijima S."/>
            <person name="Smith C.A."/>
            <person name="Ahrendt S."/>
            <person name="Andreopoulos W."/>
            <person name="He G."/>
            <person name="Labutti K."/>
            <person name="Lipzen A."/>
            <person name="Ng V."/>
            <person name="Sandor L."/>
            <person name="Barry K."/>
            <person name="Martinez A.T."/>
            <person name="Xiao Y."/>
            <person name="Gibbons J.G."/>
            <person name="Terashima K."/>
            <person name="Hibbett D.S."/>
            <person name="Grigoriev I.V."/>
        </authorList>
    </citation>
    <scope>NUCLEOTIDE SEQUENCE</scope>
    <source>
        <strain evidence="2">TFB9207</strain>
    </source>
</reference>
<dbReference type="EMBL" id="MU806338">
    <property type="protein sequence ID" value="KAJ3836231.1"/>
    <property type="molecule type" value="Genomic_DNA"/>
</dbReference>
<gene>
    <name evidence="2" type="ORF">F5878DRAFT_272378</name>
</gene>
<keyword evidence="1" id="KW-0732">Signal</keyword>
<sequence length="186" mass="20508">MRLCISSGARAPILSCFFSVVVYTAAALPMWQSGQYEQNGIHVQGPHAAHYAPKSAVITFDQPLKEADAYGVRPGIENVVKQRIPSDTPIEFQDPQTSKVLAEGQIPAWTKDYITFRFVLKSAVSPNLPVLGSGTGYAKRTLVPGSNLYEIKVELNPDPEAQLGRDRFPVLKPDGAYDVWRLGREH</sequence>
<protein>
    <submittedName>
        <fullName evidence="2">Uncharacterized protein</fullName>
    </submittedName>
</protein>
<organism evidence="2 3">
    <name type="scientific">Lentinula raphanica</name>
    <dbReference type="NCBI Taxonomy" id="153919"/>
    <lineage>
        <taxon>Eukaryota</taxon>
        <taxon>Fungi</taxon>
        <taxon>Dikarya</taxon>
        <taxon>Basidiomycota</taxon>
        <taxon>Agaricomycotina</taxon>
        <taxon>Agaricomycetes</taxon>
        <taxon>Agaricomycetidae</taxon>
        <taxon>Agaricales</taxon>
        <taxon>Marasmiineae</taxon>
        <taxon>Omphalotaceae</taxon>
        <taxon>Lentinula</taxon>
    </lineage>
</organism>
<feature type="chain" id="PRO_5041378750" evidence="1">
    <location>
        <begin position="28"/>
        <end position="186"/>
    </location>
</feature>
<evidence type="ECO:0000313" key="2">
    <source>
        <dbReference type="EMBL" id="KAJ3836231.1"/>
    </source>
</evidence>
<dbReference type="AlphaFoldDB" id="A0AA38P4V5"/>